<protein>
    <submittedName>
        <fullName evidence="1">Uncharacterized protein</fullName>
    </submittedName>
</protein>
<dbReference type="AlphaFoldDB" id="A0A6V7U4N1"/>
<accession>A0A6V7U4N1</accession>
<reference evidence="1 2" key="1">
    <citation type="submission" date="2020-08" db="EMBL/GenBank/DDBJ databases">
        <authorList>
            <person name="Koutsovoulos G."/>
            <person name="Danchin GJ E."/>
        </authorList>
    </citation>
    <scope>NUCLEOTIDE SEQUENCE [LARGE SCALE GENOMIC DNA]</scope>
</reference>
<dbReference type="Proteomes" id="UP000580250">
    <property type="component" value="Unassembled WGS sequence"/>
</dbReference>
<organism evidence="1 2">
    <name type="scientific">Meloidogyne enterolobii</name>
    <name type="common">Root-knot nematode worm</name>
    <name type="synonym">Meloidogyne mayaguensis</name>
    <dbReference type="NCBI Taxonomy" id="390850"/>
    <lineage>
        <taxon>Eukaryota</taxon>
        <taxon>Metazoa</taxon>
        <taxon>Ecdysozoa</taxon>
        <taxon>Nematoda</taxon>
        <taxon>Chromadorea</taxon>
        <taxon>Rhabditida</taxon>
        <taxon>Tylenchina</taxon>
        <taxon>Tylenchomorpha</taxon>
        <taxon>Tylenchoidea</taxon>
        <taxon>Meloidogynidae</taxon>
        <taxon>Meloidogyninae</taxon>
        <taxon>Meloidogyne</taxon>
    </lineage>
</organism>
<gene>
    <name evidence="1" type="ORF">MENT_LOCUS8348</name>
</gene>
<comment type="caution">
    <text evidence="1">The sequence shown here is derived from an EMBL/GenBank/DDBJ whole genome shotgun (WGS) entry which is preliminary data.</text>
</comment>
<dbReference type="EMBL" id="CAJEWN010000035">
    <property type="protein sequence ID" value="CAD2145625.1"/>
    <property type="molecule type" value="Genomic_DNA"/>
</dbReference>
<evidence type="ECO:0000313" key="1">
    <source>
        <dbReference type="EMBL" id="CAD2145625.1"/>
    </source>
</evidence>
<name>A0A6V7U4N1_MELEN</name>
<evidence type="ECO:0000313" key="2">
    <source>
        <dbReference type="Proteomes" id="UP000580250"/>
    </source>
</evidence>
<sequence>MSFFALLIILFLSLYILSFCYTISLFFKFFEKFFDFFPNFSEFSLKILFDIFILAFKVNKFNNKKSYLFNNKFKKKYINQQAKQINASNKIIV</sequence>
<proteinExistence type="predicted"/>